<organism evidence="4 5">
    <name type="scientific">Pseudocercospora fuligena</name>
    <dbReference type="NCBI Taxonomy" id="685502"/>
    <lineage>
        <taxon>Eukaryota</taxon>
        <taxon>Fungi</taxon>
        <taxon>Dikarya</taxon>
        <taxon>Ascomycota</taxon>
        <taxon>Pezizomycotina</taxon>
        <taxon>Dothideomycetes</taxon>
        <taxon>Dothideomycetidae</taxon>
        <taxon>Mycosphaerellales</taxon>
        <taxon>Mycosphaerellaceae</taxon>
        <taxon>Pseudocercospora</taxon>
    </lineage>
</organism>
<dbReference type="InterPro" id="IPR045063">
    <property type="entry name" value="Dynamin_N"/>
</dbReference>
<dbReference type="Pfam" id="PF00350">
    <property type="entry name" value="Dynamin_N"/>
    <property type="match status" value="1"/>
</dbReference>
<sequence>MDIKPDPDYVEPYDFADPDNEPRPESVVFTPTFKDLCTNSRRVVYILRDVLSNSPFKNAITQTLVDEANKCLKDDTSEETMFAVSGDMAAGKSSVINSILSIGTIARKGAGGGSCTWTVQMFRKAFEGQTSPYAAKVSLFDKRRIEIIIQSMLAKYYRAKIKTENDEDDREAEDASSDNYSEIRTVLDAFTALFADHEEFESDADAQKYLDSADPEDYSDILNELVAWANDLVAQHLDGKDNITINAPTPDELLYLLQPYTYQLIGDECNGMVALWAIVEVVEFGLDHPLLNEGVVLVDAPGLSDSNSTRAVNATIRHRQCTHKITVADVSRANNDKSLQDNLASSFRLRGPGGTMLVLTRGDSIDGDTEVSGSPTEKKQEQVLRSDIKILRDERQKLNQERRKASREEQIEIDGKISETATKMRTKMEEYDTLRVTMRNNTVLKALKEKYKELTRDPHPLAAFVVGNESYKKHQAGYSIDERPTLSVQDTCIPALRKRIYTLPAEGKLNQAQHLAKTQIPSLVNFFTLYCAKTHFGRKKEIEAHILGPVARLPDVMDEIKEKLKEALLRRVLNPLRFHESSWVIEARKLCRKWAVTHRKDHLTIMKKEGFKRGVLRLSKPDVCWNADLLEAADTDKAMEEYFHNLLNELFPIIEELQQKVAKLLIEAKTNIKADKQFILMAPREFLDSFKHEVPNLTRLFDHACREFRRDVASIQQDATKVDATSYLVKAMRPIYEEIHPIRGRDAPTKRLQKFEQKVARPSRVYLKIHDGIEKAFMVLIDRHIGNLEKGIKKSVSNITKKFHAFCEDTETTDPEEKVEEEKLRKNLQSALVEAKMLLDGPIQGALEACKNYNKEPSSLFVGENEK</sequence>
<reference evidence="4" key="1">
    <citation type="submission" date="2020-04" db="EMBL/GenBank/DDBJ databases">
        <title>Draft genome resource of the tomato pathogen Pseudocercospora fuligena.</title>
        <authorList>
            <person name="Zaccaron A."/>
        </authorList>
    </citation>
    <scope>NUCLEOTIDE SEQUENCE</scope>
    <source>
        <strain evidence="4">PF001</strain>
    </source>
</reference>
<evidence type="ECO:0000313" key="5">
    <source>
        <dbReference type="Proteomes" id="UP000660729"/>
    </source>
</evidence>
<protein>
    <submittedName>
        <fullName evidence="4">Nuclear GTPase SLIP-GC</fullName>
    </submittedName>
</protein>
<proteinExistence type="predicted"/>
<dbReference type="Gene3D" id="3.40.50.300">
    <property type="entry name" value="P-loop containing nucleotide triphosphate hydrolases"/>
    <property type="match status" value="1"/>
</dbReference>
<evidence type="ECO:0000259" key="3">
    <source>
        <dbReference type="Pfam" id="PF24564"/>
    </source>
</evidence>
<feature type="domain" description="DUF7605" evidence="3">
    <location>
        <begin position="581"/>
        <end position="760"/>
    </location>
</feature>
<feature type="region of interest" description="Disordered" evidence="1">
    <location>
        <begin position="1"/>
        <end position="24"/>
    </location>
</feature>
<name>A0A8H6RA62_9PEZI</name>
<dbReference type="EMBL" id="JABCIY010000233">
    <property type="protein sequence ID" value="KAF7187219.1"/>
    <property type="molecule type" value="Genomic_DNA"/>
</dbReference>
<dbReference type="SUPFAM" id="SSF52540">
    <property type="entry name" value="P-loop containing nucleoside triphosphate hydrolases"/>
    <property type="match status" value="1"/>
</dbReference>
<gene>
    <name evidence="4" type="ORF">HII31_11474</name>
</gene>
<dbReference type="InterPro" id="IPR027417">
    <property type="entry name" value="P-loop_NTPase"/>
</dbReference>
<dbReference type="Proteomes" id="UP000660729">
    <property type="component" value="Unassembled WGS sequence"/>
</dbReference>
<accession>A0A8H6RA62</accession>
<dbReference type="PANTHER" id="PTHR36681:SF3">
    <property type="entry name" value="NUCLEAR GTPASE, GERMINAL CENTER-ASSOCIATED, TANDEM DUPLICATE 3"/>
    <property type="match status" value="1"/>
</dbReference>
<dbReference type="OrthoDB" id="5427350at2759"/>
<feature type="compositionally biased region" description="Acidic residues" evidence="1">
    <location>
        <begin position="8"/>
        <end position="19"/>
    </location>
</feature>
<evidence type="ECO:0000256" key="1">
    <source>
        <dbReference type="SAM" id="MobiDB-lite"/>
    </source>
</evidence>
<evidence type="ECO:0000259" key="2">
    <source>
        <dbReference type="Pfam" id="PF00350"/>
    </source>
</evidence>
<dbReference type="InterPro" id="IPR056024">
    <property type="entry name" value="DUF7605"/>
</dbReference>
<evidence type="ECO:0000313" key="4">
    <source>
        <dbReference type="EMBL" id="KAF7187219.1"/>
    </source>
</evidence>
<keyword evidence="5" id="KW-1185">Reference proteome</keyword>
<feature type="region of interest" description="Disordered" evidence="1">
    <location>
        <begin position="361"/>
        <end position="383"/>
    </location>
</feature>
<feature type="domain" description="Dynamin N-terminal" evidence="2">
    <location>
        <begin position="83"/>
        <end position="337"/>
    </location>
</feature>
<dbReference type="AlphaFoldDB" id="A0A8H6RA62"/>
<dbReference type="Pfam" id="PF24564">
    <property type="entry name" value="DUF7605"/>
    <property type="match status" value="1"/>
</dbReference>
<dbReference type="PANTHER" id="PTHR36681">
    <property type="entry name" value="NUCLEAR GTPASE, GERMINAL CENTER-ASSOCIATED, TANDEM DUPLICATE 3"/>
    <property type="match status" value="1"/>
</dbReference>
<comment type="caution">
    <text evidence="4">The sequence shown here is derived from an EMBL/GenBank/DDBJ whole genome shotgun (WGS) entry which is preliminary data.</text>
</comment>